<feature type="region of interest" description="Disordered" evidence="1">
    <location>
        <begin position="88"/>
        <end position="149"/>
    </location>
</feature>
<evidence type="ECO:0000313" key="3">
    <source>
        <dbReference type="Proteomes" id="UP001149165"/>
    </source>
</evidence>
<comment type="caution">
    <text evidence="2">The sequence shown here is derived from an EMBL/GenBank/DDBJ whole genome shotgun (WGS) entry which is preliminary data.</text>
</comment>
<name>A0A9W9FTW0_9EURO</name>
<feature type="compositionally biased region" description="Low complexity" evidence="1">
    <location>
        <begin position="113"/>
        <end position="133"/>
    </location>
</feature>
<feature type="region of interest" description="Disordered" evidence="1">
    <location>
        <begin position="242"/>
        <end position="263"/>
    </location>
</feature>
<gene>
    <name evidence="2" type="ORF">N7456_003005</name>
</gene>
<evidence type="ECO:0008006" key="4">
    <source>
        <dbReference type="Google" id="ProtNLM"/>
    </source>
</evidence>
<dbReference type="OrthoDB" id="5367448at2759"/>
<keyword evidence="3" id="KW-1185">Reference proteome</keyword>
<dbReference type="EMBL" id="JAPQKH010000003">
    <property type="protein sequence ID" value="KAJ5106330.1"/>
    <property type="molecule type" value="Genomic_DNA"/>
</dbReference>
<organism evidence="2 3">
    <name type="scientific">Penicillium angulare</name>
    <dbReference type="NCBI Taxonomy" id="116970"/>
    <lineage>
        <taxon>Eukaryota</taxon>
        <taxon>Fungi</taxon>
        <taxon>Dikarya</taxon>
        <taxon>Ascomycota</taxon>
        <taxon>Pezizomycotina</taxon>
        <taxon>Eurotiomycetes</taxon>
        <taxon>Eurotiomycetidae</taxon>
        <taxon>Eurotiales</taxon>
        <taxon>Aspergillaceae</taxon>
        <taxon>Penicillium</taxon>
    </lineage>
</organism>
<protein>
    <recommendedName>
        <fullName evidence="4">RRM domain-containing protein</fullName>
    </recommendedName>
</protein>
<reference evidence="2" key="1">
    <citation type="submission" date="2022-11" db="EMBL/GenBank/DDBJ databases">
        <authorList>
            <person name="Petersen C."/>
        </authorList>
    </citation>
    <scope>NUCLEOTIDE SEQUENCE</scope>
    <source>
        <strain evidence="2">IBT 30069</strain>
    </source>
</reference>
<feature type="compositionally biased region" description="Low complexity" evidence="1">
    <location>
        <begin position="88"/>
        <end position="103"/>
    </location>
</feature>
<evidence type="ECO:0000256" key="1">
    <source>
        <dbReference type="SAM" id="MobiDB-lite"/>
    </source>
</evidence>
<dbReference type="AlphaFoldDB" id="A0A9W9FTW0"/>
<accession>A0A9W9FTW0</accession>
<proteinExistence type="predicted"/>
<evidence type="ECO:0000313" key="2">
    <source>
        <dbReference type="EMBL" id="KAJ5106330.1"/>
    </source>
</evidence>
<sequence length="263" mass="28935">MANPKIIGRLVPNQVHIQMIPTPRKLRDSRQVLAALQKFGEVTTFRNLKYDLSNNSPNQHRPVIAIFESTDAAQRAIASSPLVVELDSTSTSTSTSTHTNTNTQQIPQSTPAHSAHSNHSSSSSSSSSISSSSRKNDLPTPANHDPIFDDVESGTIKCIISLSRHNNENAMRRNPFNLPYLCYEKSAIYKDMTGPQTGVPVKALGDIIQQRKRSAPSRTQSIIRGQRRVMGAESLMDLWRDGVRSEEDGEGPPVSANEELHKV</sequence>
<dbReference type="Proteomes" id="UP001149165">
    <property type="component" value="Unassembled WGS sequence"/>
</dbReference>
<reference evidence="2" key="2">
    <citation type="journal article" date="2023" name="IMA Fungus">
        <title>Comparative genomic study of the Penicillium genus elucidates a diverse pangenome and 15 lateral gene transfer events.</title>
        <authorList>
            <person name="Petersen C."/>
            <person name="Sorensen T."/>
            <person name="Nielsen M.R."/>
            <person name="Sondergaard T.E."/>
            <person name="Sorensen J.L."/>
            <person name="Fitzpatrick D.A."/>
            <person name="Frisvad J.C."/>
            <person name="Nielsen K.L."/>
        </authorList>
    </citation>
    <scope>NUCLEOTIDE SEQUENCE</scope>
    <source>
        <strain evidence="2">IBT 30069</strain>
    </source>
</reference>